<evidence type="ECO:0000313" key="13">
    <source>
        <dbReference type="EMBL" id="NEX18766.1"/>
    </source>
</evidence>
<dbReference type="Gene3D" id="1.10.730.10">
    <property type="entry name" value="Isoleucyl-tRNA Synthetase, Domain 1"/>
    <property type="match status" value="1"/>
</dbReference>
<comment type="catalytic activity">
    <reaction evidence="10 11">
        <text>tRNA(Gly) + glycine + ATP = glycyl-tRNA(Gly) + AMP + diphosphate</text>
        <dbReference type="Rhea" id="RHEA:16013"/>
        <dbReference type="Rhea" id="RHEA-COMP:9664"/>
        <dbReference type="Rhea" id="RHEA-COMP:9683"/>
        <dbReference type="ChEBI" id="CHEBI:30616"/>
        <dbReference type="ChEBI" id="CHEBI:33019"/>
        <dbReference type="ChEBI" id="CHEBI:57305"/>
        <dbReference type="ChEBI" id="CHEBI:78442"/>
        <dbReference type="ChEBI" id="CHEBI:78522"/>
        <dbReference type="ChEBI" id="CHEBI:456215"/>
        <dbReference type="EC" id="6.1.1.14"/>
    </reaction>
</comment>
<dbReference type="InterPro" id="IPR006194">
    <property type="entry name" value="Gly-tRNA-synth_heterodimer"/>
</dbReference>
<dbReference type="PANTHER" id="PTHR30075:SF2">
    <property type="entry name" value="GLYCINE--TRNA LIGASE, CHLOROPLASTIC_MITOCHONDRIAL 2"/>
    <property type="match status" value="1"/>
</dbReference>
<evidence type="ECO:0000313" key="14">
    <source>
        <dbReference type="Proteomes" id="UP000471640"/>
    </source>
</evidence>
<dbReference type="GO" id="GO:0004814">
    <property type="term" value="F:arginine-tRNA ligase activity"/>
    <property type="evidence" value="ECO:0007669"/>
    <property type="project" value="InterPro"/>
</dbReference>
<name>A0A6P1DQ25_9GAMM</name>
<evidence type="ECO:0000256" key="10">
    <source>
        <dbReference type="ARBA" id="ARBA00047937"/>
    </source>
</evidence>
<reference evidence="14" key="1">
    <citation type="journal article" date="2020" name="Microbiol. Resour. Announc.">
        <title>Draft Genome Sequences of Thiorhodococcus mannitoliphagus and Thiorhodococcus minor, Purple Sulfur Photosynthetic Bacteria in the Gammaproteobacterial Family Chromatiaceae.</title>
        <authorList>
            <person name="Aviles F.A."/>
            <person name="Meyer T.E."/>
            <person name="Kyndt J.A."/>
        </authorList>
    </citation>
    <scope>NUCLEOTIDE SEQUENCE [LARGE SCALE GENOMIC DNA]</scope>
    <source>
        <strain evidence="14">DSM 18266</strain>
    </source>
</reference>
<sequence length="692" mass="76231">MDTRTDLLIEIGTEELPPIALPTLSKAFGDGLRSQLESNGIAFDALEGFAAPRRLALLVRGIERRQPDQETLRRGPALKAAFDADGQPTKAALGFARSCGVEVEALGREETDKGVWLTHRSITPGKETTTLAPSMAEAALEGLPIPKRMRWGAGSEEFVRPVHWVCMLLGTERVPGKVLGLETVDHSFGHRFHHPDPIPLENALDYAERLRTTGFVEPSFEARRALIQSQVETLAAEHSLKARMDETLLDEVTALVEWPQALLCSFDARFLEIPSEVLIETMQSNQKYFPLEDAQGSLRAEFIVVANIVSRDPAQVRSGNERVIRPRFEDAAFFWSQDLKQPLADLALRLEGVVFQDKLGTLAEKGQRVGALGRELADVLGTDATLIERAAHLAKCDLVTSMVFEFPSLQGVMGRYYAERSNEDPCVCVAMEEQYRPRFAGDDLPKSPCGLALAIADRLDTLVGVFGIGLKPTGTKDPYGLRRASIAVLRLLIETPLDLDLKSLLERAASGFPEGVLGDTVVENVLGYMMDRLRGYYGDQGVSFDSVEAVIETGITNPWDLDRRVKAVAEFRQLPAAESLAAANKRIRNILVKAEVAPEGANRVEEALLSDPAEIQLASRIKTLASQIAPLVAERDYVGVLRTLADLREDVDRFFEDVMVMAEDEAVRRNRIGLLQSLSALFLQVADISKLQ</sequence>
<dbReference type="NCBIfam" id="TIGR00211">
    <property type="entry name" value="glyS"/>
    <property type="match status" value="1"/>
</dbReference>
<feature type="domain" description="DALR anticodon binding" evidence="12">
    <location>
        <begin position="586"/>
        <end position="691"/>
    </location>
</feature>
<dbReference type="PANTHER" id="PTHR30075">
    <property type="entry name" value="GLYCYL-TRNA SYNTHETASE"/>
    <property type="match status" value="1"/>
</dbReference>
<dbReference type="RefSeq" id="WP_164651651.1">
    <property type="nucleotide sequence ID" value="NZ_JAAIJR010000001.1"/>
</dbReference>
<dbReference type="HAMAP" id="MF_00255">
    <property type="entry name" value="Gly_tRNA_synth_beta"/>
    <property type="match status" value="1"/>
</dbReference>
<dbReference type="PRINTS" id="PR01045">
    <property type="entry name" value="TRNASYNTHGB"/>
</dbReference>
<evidence type="ECO:0000256" key="2">
    <source>
        <dbReference type="ARBA" id="ARBA00008226"/>
    </source>
</evidence>
<gene>
    <name evidence="11" type="primary">glyS</name>
    <name evidence="13" type="ORF">G3480_00250</name>
</gene>
<dbReference type="PROSITE" id="PS50861">
    <property type="entry name" value="AA_TRNA_LIGASE_II_GLYAB"/>
    <property type="match status" value="1"/>
</dbReference>
<keyword evidence="4 11" id="KW-0963">Cytoplasm</keyword>
<evidence type="ECO:0000256" key="8">
    <source>
        <dbReference type="ARBA" id="ARBA00022917"/>
    </source>
</evidence>
<keyword evidence="8 11" id="KW-0648">Protein biosynthesis</keyword>
<dbReference type="GO" id="GO:0006420">
    <property type="term" value="P:arginyl-tRNA aminoacylation"/>
    <property type="evidence" value="ECO:0007669"/>
    <property type="project" value="InterPro"/>
</dbReference>
<keyword evidence="6 11" id="KW-0547">Nucleotide-binding</keyword>
<evidence type="ECO:0000256" key="5">
    <source>
        <dbReference type="ARBA" id="ARBA00022598"/>
    </source>
</evidence>
<dbReference type="SMART" id="SM00836">
    <property type="entry name" value="DALR_1"/>
    <property type="match status" value="1"/>
</dbReference>
<evidence type="ECO:0000256" key="3">
    <source>
        <dbReference type="ARBA" id="ARBA00011209"/>
    </source>
</evidence>
<dbReference type="EMBL" id="JAAIJR010000001">
    <property type="protein sequence ID" value="NEX18766.1"/>
    <property type="molecule type" value="Genomic_DNA"/>
</dbReference>
<evidence type="ECO:0000256" key="1">
    <source>
        <dbReference type="ARBA" id="ARBA00004496"/>
    </source>
</evidence>
<dbReference type="Pfam" id="PF05746">
    <property type="entry name" value="DALR_1"/>
    <property type="match status" value="1"/>
</dbReference>
<dbReference type="InterPro" id="IPR015944">
    <property type="entry name" value="Gly-tRNA-synth_bsu"/>
</dbReference>
<dbReference type="AlphaFoldDB" id="A0A6P1DQ25"/>
<dbReference type="InterPro" id="IPR008909">
    <property type="entry name" value="DALR_anticod-bd"/>
</dbReference>
<keyword evidence="9 11" id="KW-0030">Aminoacyl-tRNA synthetase</keyword>
<evidence type="ECO:0000259" key="12">
    <source>
        <dbReference type="SMART" id="SM00836"/>
    </source>
</evidence>
<evidence type="ECO:0000256" key="7">
    <source>
        <dbReference type="ARBA" id="ARBA00022840"/>
    </source>
</evidence>
<organism evidence="13 14">
    <name type="scientific">Thiorhodococcus mannitoliphagus</name>
    <dbReference type="NCBI Taxonomy" id="329406"/>
    <lineage>
        <taxon>Bacteria</taxon>
        <taxon>Pseudomonadati</taxon>
        <taxon>Pseudomonadota</taxon>
        <taxon>Gammaproteobacteria</taxon>
        <taxon>Chromatiales</taxon>
        <taxon>Chromatiaceae</taxon>
        <taxon>Thiorhodococcus</taxon>
    </lineage>
</organism>
<accession>A0A6P1DQ25</accession>
<keyword evidence="14" id="KW-1185">Reference proteome</keyword>
<comment type="caution">
    <text evidence="13">The sequence shown here is derived from an EMBL/GenBank/DDBJ whole genome shotgun (WGS) entry which is preliminary data.</text>
</comment>
<dbReference type="GO" id="GO:0005524">
    <property type="term" value="F:ATP binding"/>
    <property type="evidence" value="ECO:0007669"/>
    <property type="project" value="UniProtKB-UniRule"/>
</dbReference>
<protein>
    <recommendedName>
        <fullName evidence="11">Glycine--tRNA ligase beta subunit</fullName>
        <ecNumber evidence="11">6.1.1.14</ecNumber>
    </recommendedName>
    <alternativeName>
        <fullName evidence="11">Glycyl-tRNA synthetase beta subunit</fullName>
        <shortName evidence="11">GlyRS</shortName>
    </alternativeName>
</protein>
<dbReference type="SUPFAM" id="SSF109604">
    <property type="entry name" value="HD-domain/PDEase-like"/>
    <property type="match status" value="1"/>
</dbReference>
<comment type="subunit">
    <text evidence="3 11">Tetramer of two alpha and two beta subunits.</text>
</comment>
<comment type="similarity">
    <text evidence="2 11">Belongs to the class-II aminoacyl-tRNA synthetase family.</text>
</comment>
<keyword evidence="7 11" id="KW-0067">ATP-binding</keyword>
<evidence type="ECO:0000256" key="4">
    <source>
        <dbReference type="ARBA" id="ARBA00022490"/>
    </source>
</evidence>
<dbReference type="GO" id="GO:0004820">
    <property type="term" value="F:glycine-tRNA ligase activity"/>
    <property type="evidence" value="ECO:0007669"/>
    <property type="project" value="UniProtKB-UniRule"/>
</dbReference>
<dbReference type="GO" id="GO:0006426">
    <property type="term" value="P:glycyl-tRNA aminoacylation"/>
    <property type="evidence" value="ECO:0007669"/>
    <property type="project" value="UniProtKB-UniRule"/>
</dbReference>
<dbReference type="Proteomes" id="UP000471640">
    <property type="component" value="Unassembled WGS sequence"/>
</dbReference>
<dbReference type="Pfam" id="PF02092">
    <property type="entry name" value="tRNA_synt_2f"/>
    <property type="match status" value="1"/>
</dbReference>
<reference evidence="13 14" key="2">
    <citation type="submission" date="2020-02" db="EMBL/GenBank/DDBJ databases">
        <title>Genome sequences of Thiorhodococcus mannitoliphagus and Thiorhodococcus minor, purple sulfur photosynthetic bacteria in the gammaproteobacterial family, Chromatiaceae.</title>
        <authorList>
            <person name="Aviles F.A."/>
            <person name="Meyer T.E."/>
            <person name="Kyndt J.A."/>
        </authorList>
    </citation>
    <scope>NUCLEOTIDE SEQUENCE [LARGE SCALE GENOMIC DNA]</scope>
    <source>
        <strain evidence="13 14">DSM 18266</strain>
    </source>
</reference>
<evidence type="ECO:0000256" key="11">
    <source>
        <dbReference type="HAMAP-Rule" id="MF_00255"/>
    </source>
</evidence>
<evidence type="ECO:0000256" key="6">
    <source>
        <dbReference type="ARBA" id="ARBA00022741"/>
    </source>
</evidence>
<proteinExistence type="inferred from homology"/>
<keyword evidence="5 11" id="KW-0436">Ligase</keyword>
<dbReference type="EC" id="6.1.1.14" evidence="11"/>
<dbReference type="GO" id="GO:0005829">
    <property type="term" value="C:cytosol"/>
    <property type="evidence" value="ECO:0007669"/>
    <property type="project" value="TreeGrafter"/>
</dbReference>
<comment type="subcellular location">
    <subcellularLocation>
        <location evidence="1 11">Cytoplasm</location>
    </subcellularLocation>
</comment>
<evidence type="ECO:0000256" key="9">
    <source>
        <dbReference type="ARBA" id="ARBA00023146"/>
    </source>
</evidence>